<comment type="caution">
    <text evidence="1">The sequence shown here is derived from an EMBL/GenBank/DDBJ whole genome shotgun (WGS) entry which is preliminary data.</text>
</comment>
<evidence type="ECO:0000313" key="1">
    <source>
        <dbReference type="EMBL" id="TVU46899.1"/>
    </source>
</evidence>
<proteinExistence type="predicted"/>
<keyword evidence="2" id="KW-1185">Reference proteome</keyword>
<accession>A0A5J9WF38</accession>
<dbReference type="AlphaFoldDB" id="A0A5J9WF38"/>
<name>A0A5J9WF38_9POAL</name>
<dbReference type="EMBL" id="RWGY01000004">
    <property type="protein sequence ID" value="TVU46899.1"/>
    <property type="molecule type" value="Genomic_DNA"/>
</dbReference>
<sequence length="91" mass="10561">MAAYSTLQQGAMLPLSVVVKELVIVSYYILMEQGKATIQAVFMGTYWLRFWALLQRDETKEKLRSASLSMEIIAMEFFARNGWKFNNRLCL</sequence>
<dbReference type="OrthoDB" id="687335at2759"/>
<organism evidence="1 2">
    <name type="scientific">Eragrostis curvula</name>
    <name type="common">weeping love grass</name>
    <dbReference type="NCBI Taxonomy" id="38414"/>
    <lineage>
        <taxon>Eukaryota</taxon>
        <taxon>Viridiplantae</taxon>
        <taxon>Streptophyta</taxon>
        <taxon>Embryophyta</taxon>
        <taxon>Tracheophyta</taxon>
        <taxon>Spermatophyta</taxon>
        <taxon>Magnoliopsida</taxon>
        <taxon>Liliopsida</taxon>
        <taxon>Poales</taxon>
        <taxon>Poaceae</taxon>
        <taxon>PACMAD clade</taxon>
        <taxon>Chloridoideae</taxon>
        <taxon>Eragrostideae</taxon>
        <taxon>Eragrostidinae</taxon>
        <taxon>Eragrostis</taxon>
    </lineage>
</organism>
<feature type="non-terminal residue" evidence="1">
    <location>
        <position position="1"/>
    </location>
</feature>
<reference evidence="1 2" key="1">
    <citation type="journal article" date="2019" name="Sci. Rep.">
        <title>A high-quality genome of Eragrostis curvula grass provides insights into Poaceae evolution and supports new strategies to enhance forage quality.</title>
        <authorList>
            <person name="Carballo J."/>
            <person name="Santos B.A.C.M."/>
            <person name="Zappacosta D."/>
            <person name="Garbus I."/>
            <person name="Selva J.P."/>
            <person name="Gallo C.A."/>
            <person name="Diaz A."/>
            <person name="Albertini E."/>
            <person name="Caccamo M."/>
            <person name="Echenique V."/>
        </authorList>
    </citation>
    <scope>NUCLEOTIDE SEQUENCE [LARGE SCALE GENOMIC DNA]</scope>
    <source>
        <strain evidence="2">cv. Victoria</strain>
        <tissue evidence="1">Leaf</tissue>
    </source>
</reference>
<gene>
    <name evidence="1" type="ORF">EJB05_06472</name>
</gene>
<protein>
    <submittedName>
        <fullName evidence="1">Uncharacterized protein</fullName>
    </submittedName>
</protein>
<dbReference type="Proteomes" id="UP000324897">
    <property type="component" value="Chromosome 5"/>
</dbReference>
<evidence type="ECO:0000313" key="2">
    <source>
        <dbReference type="Proteomes" id="UP000324897"/>
    </source>
</evidence>
<dbReference type="Gramene" id="TVU46899">
    <property type="protein sequence ID" value="TVU46899"/>
    <property type="gene ID" value="EJB05_06472"/>
</dbReference>